<dbReference type="InterPro" id="IPR019734">
    <property type="entry name" value="TPR_rpt"/>
</dbReference>
<dbReference type="SUPFAM" id="SSF48452">
    <property type="entry name" value="TPR-like"/>
    <property type="match status" value="2"/>
</dbReference>
<dbReference type="SMART" id="SM00028">
    <property type="entry name" value="TPR"/>
    <property type="match status" value="4"/>
</dbReference>
<feature type="repeat" description="TPR" evidence="1">
    <location>
        <begin position="39"/>
        <end position="72"/>
    </location>
</feature>
<accession>A0A919CTZ9</accession>
<evidence type="ECO:0000256" key="1">
    <source>
        <dbReference type="PROSITE-ProRule" id="PRU00339"/>
    </source>
</evidence>
<keyword evidence="1" id="KW-0802">TPR repeat</keyword>
<dbReference type="InterPro" id="IPR052943">
    <property type="entry name" value="TMTC_O-mannosyl-trnsfr"/>
</dbReference>
<dbReference type="InterPro" id="IPR011990">
    <property type="entry name" value="TPR-like_helical_dom_sf"/>
</dbReference>
<reference evidence="2" key="1">
    <citation type="journal article" date="2014" name="Int. J. Syst. Evol. Microbiol.">
        <title>Complete genome sequence of Corynebacterium casei LMG S-19264T (=DSM 44701T), isolated from a smear-ripened cheese.</title>
        <authorList>
            <consortium name="US DOE Joint Genome Institute (JGI-PGF)"/>
            <person name="Walter F."/>
            <person name="Albersmeier A."/>
            <person name="Kalinowski J."/>
            <person name="Ruckert C."/>
        </authorList>
    </citation>
    <scope>NUCLEOTIDE SEQUENCE</scope>
    <source>
        <strain evidence="2">KCTC 42651</strain>
    </source>
</reference>
<dbReference type="Pfam" id="PF13432">
    <property type="entry name" value="TPR_16"/>
    <property type="match status" value="1"/>
</dbReference>
<dbReference type="PANTHER" id="PTHR44809:SF1">
    <property type="entry name" value="PROTEIN O-MANNOSYL-TRANSFERASE TMTC1"/>
    <property type="match status" value="1"/>
</dbReference>
<protein>
    <recommendedName>
        <fullName evidence="4">Tetratricopeptide repeat protein</fullName>
    </recommendedName>
</protein>
<comment type="caution">
    <text evidence="2">The sequence shown here is derived from an EMBL/GenBank/DDBJ whole genome shotgun (WGS) entry which is preliminary data.</text>
</comment>
<reference evidence="2" key="2">
    <citation type="submission" date="2020-09" db="EMBL/GenBank/DDBJ databases">
        <authorList>
            <person name="Sun Q."/>
            <person name="Kim S."/>
        </authorList>
    </citation>
    <scope>NUCLEOTIDE SEQUENCE</scope>
    <source>
        <strain evidence="2">KCTC 42651</strain>
    </source>
</reference>
<dbReference type="Gene3D" id="3.40.50.2000">
    <property type="entry name" value="Glycogen Phosphorylase B"/>
    <property type="match status" value="1"/>
</dbReference>
<dbReference type="PROSITE" id="PS50005">
    <property type="entry name" value="TPR"/>
    <property type="match status" value="1"/>
</dbReference>
<dbReference type="AlphaFoldDB" id="A0A919CTZ9"/>
<dbReference type="PANTHER" id="PTHR44809">
    <property type="match status" value="1"/>
</dbReference>
<keyword evidence="3" id="KW-1185">Reference proteome</keyword>
<dbReference type="Proteomes" id="UP000630353">
    <property type="component" value="Unassembled WGS sequence"/>
</dbReference>
<evidence type="ECO:0000313" key="2">
    <source>
        <dbReference type="EMBL" id="GHD63598.1"/>
    </source>
</evidence>
<proteinExistence type="predicted"/>
<name>A0A919CTZ9_9PROT</name>
<dbReference type="EMBL" id="BMZS01000017">
    <property type="protein sequence ID" value="GHD63598.1"/>
    <property type="molecule type" value="Genomic_DNA"/>
</dbReference>
<evidence type="ECO:0008006" key="4">
    <source>
        <dbReference type="Google" id="ProtNLM"/>
    </source>
</evidence>
<gene>
    <name evidence="2" type="ORF">GCM10017083_54030</name>
</gene>
<dbReference type="RefSeq" id="WP_189995648.1">
    <property type="nucleotide sequence ID" value="NZ_BMZS01000017.1"/>
</dbReference>
<evidence type="ECO:0000313" key="3">
    <source>
        <dbReference type="Proteomes" id="UP000630353"/>
    </source>
</evidence>
<dbReference type="SUPFAM" id="SSF53756">
    <property type="entry name" value="UDP-Glycosyltransferase/glycogen phosphorylase"/>
    <property type="match status" value="1"/>
</dbReference>
<dbReference type="Gene3D" id="1.25.40.10">
    <property type="entry name" value="Tetratricopeptide repeat domain"/>
    <property type="match status" value="2"/>
</dbReference>
<sequence>MTTEPLRVLQEGIALQQSGNLRDARSRYAQIPAGSPYYADALNLLGTVHAQSGDLKAAAALMQRAVRANPRNVTAWTNLGSVLRDSGGRGPAEACLRRALLVGPDRIGPAVALESVAAGSRRAWVQRVCLVLDPVNEQVRIERANALAANARFAPAVADLTKCLVANPAQATATFNLANIHRDTQVLPVADRLYRRALVLRPDDGRAWNNWGLLAFKTTGLPEARRRLALATRKTPQLPQGWLNYARAVQLLEGDAAAVAPMRRGLLLDPANAGACCEIAGLAQTPAWARHARCLAPLSHRPYVRIAQFGAEPPHRHRVMHRLRQAALAEPDAPDGWYHLAVEAARCEQREHAIRYSRFATLIRDDRANARLNSALFLLLLERFDVGWEAHRHRLETPESKLFRRRFAIPEWDGGPISGGHLLLWGEQGIGDEVQFLTLAPALLERGVRLTILTEPRLRPILRRSFPINVAVPDVERATGAVEDHFGADCHLALGDLPHRLGLFCGGGATPRPWIMADPTRAAELRNGLTRRHPGKLLVGITWRSVAPKTGARRTIAPAEWRGPASLRNVALVSLQYGATEADRAAFRAGAAADLDLEHGVEPLNSLDDLVSLIAAVDLVICPANNTVHFAGAMARPCWTLLPVFPDWRWGLASAGSRWYPAMRVFRQSQEGRWQDVMAAVHRGLLDYRPTEAAGRIEFDRTA</sequence>
<organism evidence="2 3">
    <name type="scientific">Thalassobaculum fulvum</name>
    <dbReference type="NCBI Taxonomy" id="1633335"/>
    <lineage>
        <taxon>Bacteria</taxon>
        <taxon>Pseudomonadati</taxon>
        <taxon>Pseudomonadota</taxon>
        <taxon>Alphaproteobacteria</taxon>
        <taxon>Rhodospirillales</taxon>
        <taxon>Thalassobaculaceae</taxon>
        <taxon>Thalassobaculum</taxon>
    </lineage>
</organism>